<reference evidence="2" key="1">
    <citation type="submission" date="2016-10" db="EMBL/GenBank/DDBJ databases">
        <authorList>
            <person name="de Groot N.N."/>
        </authorList>
    </citation>
    <scope>NUCLEOTIDE SEQUENCE</scope>
</reference>
<dbReference type="Pfam" id="PF01936">
    <property type="entry name" value="NYN"/>
    <property type="match status" value="1"/>
</dbReference>
<dbReference type="PROSITE" id="PS51644">
    <property type="entry name" value="HTH_OST"/>
    <property type="match status" value="1"/>
</dbReference>
<accession>A0A1W1BEZ4</accession>
<evidence type="ECO:0000313" key="2">
    <source>
        <dbReference type="EMBL" id="SFV52018.1"/>
    </source>
</evidence>
<gene>
    <name evidence="2" type="ORF">MNB_SV-6-1338</name>
</gene>
<proteinExistence type="predicted"/>
<dbReference type="InterPro" id="IPR025605">
    <property type="entry name" value="OST-HTH/LOTUS_dom"/>
</dbReference>
<dbReference type="InterPro" id="IPR021139">
    <property type="entry name" value="NYN"/>
</dbReference>
<dbReference type="PANTHER" id="PTHR35811">
    <property type="entry name" value="SLR1870 PROTEIN"/>
    <property type="match status" value="1"/>
</dbReference>
<dbReference type="Gene3D" id="3.40.50.1010">
    <property type="entry name" value="5'-nuclease"/>
    <property type="match status" value="1"/>
</dbReference>
<name>A0A1W1BEZ4_9ZZZZ</name>
<dbReference type="AlphaFoldDB" id="A0A1W1BEZ4"/>
<dbReference type="Pfam" id="PF12872">
    <property type="entry name" value="OST-HTH"/>
    <property type="match status" value="1"/>
</dbReference>
<dbReference type="PANTHER" id="PTHR35811:SF1">
    <property type="entry name" value="HTH OST-TYPE DOMAIN-CONTAINING PROTEIN"/>
    <property type="match status" value="1"/>
</dbReference>
<dbReference type="CDD" id="cd10146">
    <property type="entry name" value="LabA_like_C"/>
    <property type="match status" value="1"/>
</dbReference>
<dbReference type="InterPro" id="IPR041966">
    <property type="entry name" value="LOTUS-like"/>
</dbReference>
<organism evidence="2">
    <name type="scientific">hydrothermal vent metagenome</name>
    <dbReference type="NCBI Taxonomy" id="652676"/>
    <lineage>
        <taxon>unclassified sequences</taxon>
        <taxon>metagenomes</taxon>
        <taxon>ecological metagenomes</taxon>
    </lineage>
</organism>
<evidence type="ECO:0000259" key="1">
    <source>
        <dbReference type="PROSITE" id="PS51644"/>
    </source>
</evidence>
<dbReference type="EMBL" id="FPHC01000024">
    <property type="protein sequence ID" value="SFV52018.1"/>
    <property type="molecule type" value="Genomic_DNA"/>
</dbReference>
<sequence>MKPKSKLGNIVRDKDYIALFIDADNISYNAVGGILSELSKYGIVNIRQAYANWTKENLKNWESILLEYAIKPIQQFDYTKNKNATDILMTIDAIDLLHSKNIGIFAFATSDSDFTPVAMRVQAEGIKVFGFGEKKTPKPFMAACSQFIFTEKLMSSSIQKVDSKEVSKDTYERKSAKEMRADTWLVNLLRTALEQTMDEDGWANLADIGAYIGNSSSFSPINYGYKKLSNLIKVIDLFDIYIDEENKFMSIRDKRFKPLLFEGD</sequence>
<dbReference type="CDD" id="cd11297">
    <property type="entry name" value="PIN_LabA-like_N_1"/>
    <property type="match status" value="1"/>
</dbReference>
<dbReference type="GO" id="GO:0004540">
    <property type="term" value="F:RNA nuclease activity"/>
    <property type="evidence" value="ECO:0007669"/>
    <property type="project" value="InterPro"/>
</dbReference>
<dbReference type="Gene3D" id="3.30.420.610">
    <property type="entry name" value="LOTUS domain-like"/>
    <property type="match status" value="1"/>
</dbReference>
<feature type="domain" description="HTH OST-type" evidence="1">
    <location>
        <begin position="181"/>
        <end position="255"/>
    </location>
</feature>
<protein>
    <recommendedName>
        <fullName evidence="1">HTH OST-type domain-containing protein</fullName>
    </recommendedName>
</protein>